<dbReference type="AlphaFoldDB" id="A0A0F6I9T7"/>
<gene>
    <name evidence="1" type="ORF">LEP1GSC079_4090</name>
</gene>
<reference evidence="1 2" key="1">
    <citation type="submission" date="2013-01" db="EMBL/GenBank/DDBJ databases">
        <authorList>
            <person name="Harkins D.M."/>
            <person name="Durkin A.S."/>
            <person name="Brinkac L.M."/>
            <person name="Haft D.H."/>
            <person name="Selengut J.D."/>
            <person name="Sanka R."/>
            <person name="DePew J."/>
            <person name="Purushe J."/>
            <person name="Peacock S.J."/>
            <person name="Thaipadungpanit J."/>
            <person name="Wuthiekanun V.W."/>
            <person name="Day N.P."/>
            <person name="Vinetz J.M."/>
            <person name="Sutton G.G."/>
            <person name="Nierman W.C."/>
            <person name="Fouts D.E."/>
        </authorList>
    </citation>
    <scope>NUCLEOTIDE SEQUENCE [LARGE SCALE GENOMIC DNA]</scope>
    <source>
        <strain evidence="1 2">FPW1039</strain>
    </source>
</reference>
<evidence type="ECO:0000313" key="2">
    <source>
        <dbReference type="Proteomes" id="UP000012164"/>
    </source>
</evidence>
<dbReference type="EMBL" id="AKWR02000211">
    <property type="protein sequence ID" value="EMJ34812.1"/>
    <property type="molecule type" value="Genomic_DNA"/>
</dbReference>
<comment type="caution">
    <text evidence="1">The sequence shown here is derived from an EMBL/GenBank/DDBJ whole genome shotgun (WGS) entry which is preliminary data.</text>
</comment>
<proteinExistence type="predicted"/>
<sequence length="47" mass="5356">MQYNGFRRNSNLGFTSKILNIPGFSHTKEILKTISGKAAFDLLRKEL</sequence>
<organism evidence="1 2">
    <name type="scientific">Leptospira interrogans str. FPW1039</name>
    <dbReference type="NCBI Taxonomy" id="1193040"/>
    <lineage>
        <taxon>Bacteria</taxon>
        <taxon>Pseudomonadati</taxon>
        <taxon>Spirochaetota</taxon>
        <taxon>Spirochaetia</taxon>
        <taxon>Leptospirales</taxon>
        <taxon>Leptospiraceae</taxon>
        <taxon>Leptospira</taxon>
    </lineage>
</organism>
<evidence type="ECO:0000313" key="1">
    <source>
        <dbReference type="EMBL" id="EMJ34812.1"/>
    </source>
</evidence>
<protein>
    <submittedName>
        <fullName evidence="1">Uncharacterized protein</fullName>
    </submittedName>
</protein>
<dbReference type="Proteomes" id="UP000012164">
    <property type="component" value="Unassembled WGS sequence"/>
</dbReference>
<accession>A0A0F6I9T7</accession>
<name>A0A0F6I9T7_LEPIR</name>